<evidence type="ECO:0000313" key="3">
    <source>
        <dbReference type="Proteomes" id="UP000177704"/>
    </source>
</evidence>
<dbReference type="SUPFAM" id="SSF143011">
    <property type="entry name" value="RelE-like"/>
    <property type="match status" value="1"/>
</dbReference>
<comment type="caution">
    <text evidence="2">The sequence shown here is derived from an EMBL/GenBank/DDBJ whole genome shotgun (WGS) entry which is preliminary data.</text>
</comment>
<keyword evidence="1" id="KW-1277">Toxin-antitoxin system</keyword>
<dbReference type="EMBL" id="MGEM01000050">
    <property type="protein sequence ID" value="OGL83574.1"/>
    <property type="molecule type" value="Genomic_DNA"/>
</dbReference>
<proteinExistence type="predicted"/>
<organism evidence="2 3">
    <name type="scientific">Candidatus Uhrbacteria bacterium RIFCSPLOWO2_01_FULL_55_36</name>
    <dbReference type="NCBI Taxonomy" id="1802404"/>
    <lineage>
        <taxon>Bacteria</taxon>
        <taxon>Candidatus Uhriibacteriota</taxon>
    </lineage>
</organism>
<evidence type="ECO:0000256" key="1">
    <source>
        <dbReference type="ARBA" id="ARBA00022649"/>
    </source>
</evidence>
<reference evidence="2 3" key="1">
    <citation type="journal article" date="2016" name="Nat. Commun.">
        <title>Thousands of microbial genomes shed light on interconnected biogeochemical processes in an aquifer system.</title>
        <authorList>
            <person name="Anantharaman K."/>
            <person name="Brown C.T."/>
            <person name="Hug L.A."/>
            <person name="Sharon I."/>
            <person name="Castelle C.J."/>
            <person name="Probst A.J."/>
            <person name="Thomas B.C."/>
            <person name="Singh A."/>
            <person name="Wilkins M.J."/>
            <person name="Karaoz U."/>
            <person name="Brodie E.L."/>
            <person name="Williams K.H."/>
            <person name="Hubbard S.S."/>
            <person name="Banfield J.F."/>
        </authorList>
    </citation>
    <scope>NUCLEOTIDE SEQUENCE [LARGE SCALE GENOMIC DNA]</scope>
</reference>
<dbReference type="InterPro" id="IPR035093">
    <property type="entry name" value="RelE/ParE_toxin_dom_sf"/>
</dbReference>
<dbReference type="InterPro" id="IPR007712">
    <property type="entry name" value="RelE/ParE_toxin"/>
</dbReference>
<dbReference type="Pfam" id="PF05016">
    <property type="entry name" value="ParE_toxin"/>
    <property type="match status" value="1"/>
</dbReference>
<dbReference type="Gene3D" id="3.30.2310.20">
    <property type="entry name" value="RelE-like"/>
    <property type="match status" value="1"/>
</dbReference>
<sequence>MARAQYTEGFKRDYERLPEHLKDATDKQIRNLLADRSHPSLRLKKMKKFEHIWEARVSHGYRITCIFRDEDIILYRVGPHDIERRPR</sequence>
<accession>A0A1F7V0N8</accession>
<name>A0A1F7V0N8_9BACT</name>
<gene>
    <name evidence="2" type="ORF">A3B36_00945</name>
</gene>
<protein>
    <recommendedName>
        <fullName evidence="4">Addiction module toxin RelE</fullName>
    </recommendedName>
</protein>
<evidence type="ECO:0000313" key="2">
    <source>
        <dbReference type="EMBL" id="OGL83574.1"/>
    </source>
</evidence>
<dbReference type="Proteomes" id="UP000177704">
    <property type="component" value="Unassembled WGS sequence"/>
</dbReference>
<dbReference type="AlphaFoldDB" id="A0A1F7V0N8"/>
<evidence type="ECO:0008006" key="4">
    <source>
        <dbReference type="Google" id="ProtNLM"/>
    </source>
</evidence>